<evidence type="ECO:0000313" key="2">
    <source>
        <dbReference type="Proteomes" id="UP000223749"/>
    </source>
</evidence>
<dbReference type="AlphaFoldDB" id="A0A2D1U0P9"/>
<accession>A0A2D1U0P9</accession>
<name>A0A2D1U0P9_9SPHI</name>
<dbReference type="KEGG" id="pgs:CPT03_01195"/>
<reference evidence="1 2" key="1">
    <citation type="submission" date="2017-10" db="EMBL/GenBank/DDBJ databases">
        <title>Whole genome of Pedobacter ginsengisoli T01R-27 isolated from tomato rhizosphere.</title>
        <authorList>
            <person name="Weon H.-Y."/>
            <person name="Lee S.A."/>
            <person name="Sang M.K."/>
            <person name="Song J."/>
        </authorList>
    </citation>
    <scope>NUCLEOTIDE SEQUENCE [LARGE SCALE GENOMIC DNA]</scope>
    <source>
        <strain evidence="1 2">T01R-27</strain>
    </source>
</reference>
<dbReference type="RefSeq" id="WP_099437130.1">
    <property type="nucleotide sequence ID" value="NZ_CP024091.1"/>
</dbReference>
<protein>
    <submittedName>
        <fullName evidence="1">Uncharacterized protein</fullName>
    </submittedName>
</protein>
<keyword evidence="2" id="KW-1185">Reference proteome</keyword>
<gene>
    <name evidence="1" type="ORF">CPT03_01195</name>
</gene>
<proteinExistence type="predicted"/>
<dbReference type="OrthoDB" id="759235at2"/>
<dbReference type="Proteomes" id="UP000223749">
    <property type="component" value="Chromosome"/>
</dbReference>
<dbReference type="EMBL" id="CP024091">
    <property type="protein sequence ID" value="ATP55176.1"/>
    <property type="molecule type" value="Genomic_DNA"/>
</dbReference>
<evidence type="ECO:0000313" key="1">
    <source>
        <dbReference type="EMBL" id="ATP55176.1"/>
    </source>
</evidence>
<sequence>MNIVVKIWVRNPEWYCDEHQNPDHRKEWEQLNAAKIPKHSHCAAFKFSEEVTGYSKKDTNTYELIISAEDESQENSAVLGTVVLEDVHVTEFNHGEDSTPVVISNDIIHDIVTTTKESGKICWNYFLKENIDILNLESNIWLSAAHRDQILKEVPGLTLA</sequence>
<organism evidence="1 2">
    <name type="scientific">Pedobacter ginsengisoli</name>
    <dbReference type="NCBI Taxonomy" id="363852"/>
    <lineage>
        <taxon>Bacteria</taxon>
        <taxon>Pseudomonadati</taxon>
        <taxon>Bacteroidota</taxon>
        <taxon>Sphingobacteriia</taxon>
        <taxon>Sphingobacteriales</taxon>
        <taxon>Sphingobacteriaceae</taxon>
        <taxon>Pedobacter</taxon>
    </lineage>
</organism>